<evidence type="ECO:0000313" key="3">
    <source>
        <dbReference type="Proteomes" id="UP000184480"/>
    </source>
</evidence>
<dbReference type="Proteomes" id="UP000184480">
    <property type="component" value="Unassembled WGS sequence"/>
</dbReference>
<proteinExistence type="predicted"/>
<evidence type="ECO:0000259" key="1">
    <source>
        <dbReference type="Pfam" id="PF15615"/>
    </source>
</evidence>
<gene>
    <name evidence="2" type="ORF">SAMN05444362_103134</name>
</gene>
<dbReference type="Pfam" id="PF15615">
    <property type="entry name" value="TerB_C"/>
    <property type="match status" value="1"/>
</dbReference>
<dbReference type="STRING" id="1346286.SAMN05444362_103134"/>
<dbReference type="InterPro" id="IPR028932">
    <property type="entry name" value="TerB-C"/>
</dbReference>
<reference evidence="3" key="1">
    <citation type="submission" date="2016-11" db="EMBL/GenBank/DDBJ databases">
        <authorList>
            <person name="Varghese N."/>
            <person name="Submissions S."/>
        </authorList>
    </citation>
    <scope>NUCLEOTIDE SEQUENCE [LARGE SCALE GENOMIC DNA]</scope>
    <source>
        <strain evidence="3">DSM 27370</strain>
    </source>
</reference>
<dbReference type="RefSeq" id="WP_062177428.1">
    <property type="nucleotide sequence ID" value="NZ_BBXL01000003.1"/>
</dbReference>
<evidence type="ECO:0000313" key="2">
    <source>
        <dbReference type="EMBL" id="SHF03485.1"/>
    </source>
</evidence>
<dbReference type="EMBL" id="FQUC01000003">
    <property type="protein sequence ID" value="SHF03485.1"/>
    <property type="molecule type" value="Genomic_DNA"/>
</dbReference>
<accession>A0A1M4YCL9</accession>
<name>A0A1M4YCL9_9BACT</name>
<feature type="domain" description="TerB-C" evidence="1">
    <location>
        <begin position="438"/>
        <end position="584"/>
    </location>
</feature>
<protein>
    <submittedName>
        <fullName evidence="2">TerB-C domain-containing protein</fullName>
    </submittedName>
</protein>
<keyword evidence="3" id="KW-1185">Reference proteome</keyword>
<dbReference type="OrthoDB" id="1272986at2"/>
<sequence length="588" mass="69641">MDGIIDITNESYDLRELYEKDKFDVPSWKHQYIYSYGDLGGATLEQKKFYYVFKESFLKGKYIDLKGNTNYAFILLFNFLEIYDDDKNIDRLQIQFSLLGAHYSETKQYCTSFLLKLLEKIGDQDRINQLKQEDKSLSYNDDYWKLGNRYREKLYLNETDVQLLNKLENPTNNFCDIEACKIEILRLYIALFNELEKVCLDDNVTLQQVFDYIAGIYVKKQYSYQKGSVNYKYSIEETKKYFYQNIFKHAENAVREIYAHKRKLNTDLGLHVSNANDKYNERITSVIEDLLPQLAKKLVKKAHSDTEKELYALNTSRWKIKFEELTDKYKGDYKQFKSDIVALGILNEKNPSIEHIFYEASKFISKYHRETALTLYIYYLHYDLRSESFDNKELTKSIQKNIFESNKQLHDFQLVVSQYINDRDLLGALRSIPPIFETNRKKISVNLDTIKEVEISLSETVNLLNEYLCDDFENEDILIQSIQINDKELEIKITDKKAETKDEVQNIYSSELLLSETQISVLSFFTKNNLSITTDDFKDYAKNNGWFARPIIDGINETCYEFLDDILIEEDDNYYIITENYYQTILAQ</sequence>
<organism evidence="2 3">
    <name type="scientific">Dysgonomonas macrotermitis</name>
    <dbReference type="NCBI Taxonomy" id="1346286"/>
    <lineage>
        <taxon>Bacteria</taxon>
        <taxon>Pseudomonadati</taxon>
        <taxon>Bacteroidota</taxon>
        <taxon>Bacteroidia</taxon>
        <taxon>Bacteroidales</taxon>
        <taxon>Dysgonomonadaceae</taxon>
        <taxon>Dysgonomonas</taxon>
    </lineage>
</organism>
<dbReference type="AlphaFoldDB" id="A0A1M4YCL9"/>